<feature type="region of interest" description="Disordered" evidence="2">
    <location>
        <begin position="401"/>
        <end position="434"/>
    </location>
</feature>
<sequence>AHNGNWIELSLSPSGSHLATSAWNDNTAFVFDVSTGEQIAALKHSTNVNGISYPPSGKFIATGCDDKKVYLWEAPAEDPQPKSSALPFSSLLDRPAISLAGPSRNNGRELDAFWDTLPNVRIHFHSSTFAHNNRDGTQRNQQLPPQREPQRVFDKVRDTFTNIFTRRPAGATQASPVRETVEPVEVAAGRDRVFWIVIERIVWTPVKTAIFMIFFCRKPGPHDGGGFAPINRGTTANPSRTQAGNATTNNQTAHSKTVDGAGNADTGRNPSPTLSHNSLIRIQPRPTVAMSLSVAEHTGAEPNPPATRAASHSQVHNQSECIEMVAVPVASTVSAHASSQPTPSTYPLSPAFTSCDPSSSAVPMSAAPLSVSSPEERALIEEYRRLKDKSVVVRMVAESVSDPAHDRNSYVHREPSTSLAQSSSSVTPSASSTPLPISHTGLRIHTGLLDITPALLSPSPLSAASRHSLSLHQPSTTGAVQSLDLTASVRNGVVEARDSIKTASASPAADEADHPRVILHLQEQNEQLRRQLDDAVATIRKAEAERDGLATGPPGEGPSSTQDGPSGGSKSITDPQADHSAFSNVPSQGHPSGSAQFISDSIKAEEQANEKGQENALGDPTNKATESQLSVHSLHHHDLPRDDFTMASPASPAADVADLQHAILQLREEVDQLHRRFDDPTRKAVAEKDNLDTSEDHPVTINCAQVTNDAGSSLK</sequence>
<reference evidence="4" key="2">
    <citation type="submission" date="2015-01" db="EMBL/GenBank/DDBJ databases">
        <title>Evolutionary Origins and Diversification of the Mycorrhizal Mutualists.</title>
        <authorList>
            <consortium name="DOE Joint Genome Institute"/>
            <consortium name="Mycorrhizal Genomics Consortium"/>
            <person name="Kohler A."/>
            <person name="Kuo A."/>
            <person name="Nagy L.G."/>
            <person name="Floudas D."/>
            <person name="Copeland A."/>
            <person name="Barry K.W."/>
            <person name="Cichocki N."/>
            <person name="Veneault-Fourrey C."/>
            <person name="LaButti K."/>
            <person name="Lindquist E.A."/>
            <person name="Lipzen A."/>
            <person name="Lundell T."/>
            <person name="Morin E."/>
            <person name="Murat C."/>
            <person name="Riley R."/>
            <person name="Ohm R."/>
            <person name="Sun H."/>
            <person name="Tunlid A."/>
            <person name="Henrissat B."/>
            <person name="Grigoriev I.V."/>
            <person name="Hibbett D.S."/>
            <person name="Martin F."/>
        </authorList>
    </citation>
    <scope>NUCLEOTIDE SEQUENCE [LARGE SCALE GENOMIC DNA]</scope>
    <source>
        <strain evidence="4">ATCC 200175</strain>
    </source>
</reference>
<reference evidence="3 4" key="1">
    <citation type="submission" date="2014-06" db="EMBL/GenBank/DDBJ databases">
        <authorList>
            <consortium name="DOE Joint Genome Institute"/>
            <person name="Kuo A."/>
            <person name="Kohler A."/>
            <person name="Nagy L.G."/>
            <person name="Floudas D."/>
            <person name="Copeland A."/>
            <person name="Barry K.W."/>
            <person name="Cichocki N."/>
            <person name="Veneault-Fourrey C."/>
            <person name="LaButti K."/>
            <person name="Lindquist E.A."/>
            <person name="Lipzen A."/>
            <person name="Lundell T."/>
            <person name="Morin E."/>
            <person name="Murat C."/>
            <person name="Sun H."/>
            <person name="Tunlid A."/>
            <person name="Henrissat B."/>
            <person name="Grigoriev I.V."/>
            <person name="Hibbett D.S."/>
            <person name="Martin F."/>
            <person name="Nordberg H.P."/>
            <person name="Cantor M.N."/>
            <person name="Hua S.X."/>
        </authorList>
    </citation>
    <scope>NUCLEOTIDE SEQUENCE [LARGE SCALE GENOMIC DNA]</scope>
    <source>
        <strain evidence="3 4">ATCC 200175</strain>
    </source>
</reference>
<protein>
    <recommendedName>
        <fullName evidence="5">Coronin</fullName>
    </recommendedName>
</protein>
<dbReference type="Proteomes" id="UP000053647">
    <property type="component" value="Unassembled WGS sequence"/>
</dbReference>
<feature type="compositionally biased region" description="Polar residues" evidence="2">
    <location>
        <begin position="266"/>
        <end position="277"/>
    </location>
</feature>
<dbReference type="InterPro" id="IPR015943">
    <property type="entry name" value="WD40/YVTN_repeat-like_dom_sf"/>
</dbReference>
<feature type="region of interest" description="Disordered" evidence="2">
    <location>
        <begin position="675"/>
        <end position="699"/>
    </location>
</feature>
<keyword evidence="1" id="KW-0853">WD repeat</keyword>
<dbReference type="InterPro" id="IPR011047">
    <property type="entry name" value="Quinoprotein_ADH-like_sf"/>
</dbReference>
<dbReference type="Gene3D" id="2.130.10.10">
    <property type="entry name" value="YVTN repeat-like/Quinoprotein amine dehydrogenase"/>
    <property type="match status" value="1"/>
</dbReference>
<feature type="compositionally biased region" description="Low complexity" evidence="2">
    <location>
        <begin position="416"/>
        <end position="434"/>
    </location>
</feature>
<evidence type="ECO:0000313" key="4">
    <source>
        <dbReference type="Proteomes" id="UP000053647"/>
    </source>
</evidence>
<gene>
    <name evidence="3" type="ORF">PAXINDRAFT_18597</name>
</gene>
<feature type="compositionally biased region" description="Basic and acidic residues" evidence="2">
    <location>
        <begin position="675"/>
        <end position="698"/>
    </location>
</feature>
<proteinExistence type="predicted"/>
<feature type="compositionally biased region" description="Polar residues" evidence="2">
    <location>
        <begin position="581"/>
        <end position="599"/>
    </location>
</feature>
<evidence type="ECO:0000313" key="3">
    <source>
        <dbReference type="EMBL" id="KIJ08256.1"/>
    </source>
</evidence>
<dbReference type="Pfam" id="PF00400">
    <property type="entry name" value="WD40"/>
    <property type="match status" value="1"/>
</dbReference>
<dbReference type="HOGENOM" id="CLU_386668_0_0_1"/>
<organism evidence="3 4">
    <name type="scientific">Paxillus involutus ATCC 200175</name>
    <dbReference type="NCBI Taxonomy" id="664439"/>
    <lineage>
        <taxon>Eukaryota</taxon>
        <taxon>Fungi</taxon>
        <taxon>Dikarya</taxon>
        <taxon>Basidiomycota</taxon>
        <taxon>Agaricomycotina</taxon>
        <taxon>Agaricomycetes</taxon>
        <taxon>Agaricomycetidae</taxon>
        <taxon>Boletales</taxon>
        <taxon>Paxilineae</taxon>
        <taxon>Paxillaceae</taxon>
        <taxon>Paxillus</taxon>
    </lineage>
</organism>
<keyword evidence="4" id="KW-1185">Reference proteome</keyword>
<dbReference type="PANTHER" id="PTHR19879:SF9">
    <property type="entry name" value="TRANSCRIPTION INITIATION FACTOR TFIID SUBUNIT 5"/>
    <property type="match status" value="1"/>
</dbReference>
<feature type="compositionally biased region" description="Low complexity" evidence="2">
    <location>
        <begin position="241"/>
        <end position="253"/>
    </location>
</feature>
<dbReference type="OrthoDB" id="1602884at2759"/>
<feature type="repeat" description="WD" evidence="1">
    <location>
        <begin position="41"/>
        <end position="73"/>
    </location>
</feature>
<evidence type="ECO:0000256" key="1">
    <source>
        <dbReference type="PROSITE-ProRule" id="PRU00221"/>
    </source>
</evidence>
<feature type="non-terminal residue" evidence="3">
    <location>
        <position position="715"/>
    </location>
</feature>
<name>A0A0C9TLQ4_PAXIN</name>
<feature type="region of interest" description="Disordered" evidence="2">
    <location>
        <begin position="297"/>
        <end position="317"/>
    </location>
</feature>
<dbReference type="InterPro" id="IPR001680">
    <property type="entry name" value="WD40_rpt"/>
</dbReference>
<dbReference type="PROSITE" id="PS50082">
    <property type="entry name" value="WD_REPEATS_2"/>
    <property type="match status" value="1"/>
</dbReference>
<feature type="region of interest" description="Disordered" evidence="2">
    <location>
        <begin position="128"/>
        <end position="148"/>
    </location>
</feature>
<evidence type="ECO:0000256" key="2">
    <source>
        <dbReference type="SAM" id="MobiDB-lite"/>
    </source>
</evidence>
<dbReference type="SMART" id="SM00320">
    <property type="entry name" value="WD40"/>
    <property type="match status" value="1"/>
</dbReference>
<dbReference type="PANTHER" id="PTHR19879">
    <property type="entry name" value="TRANSCRIPTION INITIATION FACTOR TFIID"/>
    <property type="match status" value="1"/>
</dbReference>
<dbReference type="EMBL" id="KN819663">
    <property type="protein sequence ID" value="KIJ08256.1"/>
    <property type="molecule type" value="Genomic_DNA"/>
</dbReference>
<evidence type="ECO:0008006" key="5">
    <source>
        <dbReference type="Google" id="ProtNLM"/>
    </source>
</evidence>
<dbReference type="PROSITE" id="PS50294">
    <property type="entry name" value="WD_REPEATS_REGION"/>
    <property type="match status" value="1"/>
</dbReference>
<dbReference type="AlphaFoldDB" id="A0A0C9TLQ4"/>
<feature type="region of interest" description="Disordered" evidence="2">
    <location>
        <begin position="225"/>
        <end position="277"/>
    </location>
</feature>
<feature type="compositionally biased region" description="Polar residues" evidence="2">
    <location>
        <begin position="558"/>
        <end position="574"/>
    </location>
</feature>
<feature type="compositionally biased region" description="Basic and acidic residues" evidence="2">
    <location>
        <begin position="403"/>
        <end position="415"/>
    </location>
</feature>
<feature type="compositionally biased region" description="Polar residues" evidence="2">
    <location>
        <begin position="622"/>
        <end position="631"/>
    </location>
</feature>
<feature type="compositionally biased region" description="Basic and acidic residues" evidence="2">
    <location>
        <begin position="602"/>
        <end position="613"/>
    </location>
</feature>
<dbReference type="SUPFAM" id="SSF50998">
    <property type="entry name" value="Quinoprotein alcohol dehydrogenase-like"/>
    <property type="match status" value="1"/>
</dbReference>
<accession>A0A0C9TLQ4</accession>
<feature type="region of interest" description="Disordered" evidence="2">
    <location>
        <begin position="544"/>
        <end position="634"/>
    </location>
</feature>